<evidence type="ECO:0000313" key="6">
    <source>
        <dbReference type="Proteomes" id="UP000838412"/>
    </source>
</evidence>
<feature type="repeat" description="ANK" evidence="3">
    <location>
        <begin position="260"/>
        <end position="292"/>
    </location>
</feature>
<reference evidence="5" key="1">
    <citation type="submission" date="2022-01" db="EMBL/GenBank/DDBJ databases">
        <authorList>
            <person name="Braso-Vives M."/>
        </authorList>
    </citation>
    <scope>NUCLEOTIDE SEQUENCE</scope>
</reference>
<dbReference type="GO" id="GO:0071356">
    <property type="term" value="P:cellular response to tumor necrosis factor"/>
    <property type="evidence" value="ECO:0007669"/>
    <property type="project" value="TreeGrafter"/>
</dbReference>
<gene>
    <name evidence="5" type="primary">BCL3</name>
    <name evidence="5" type="ORF">BLAG_LOCUS14308</name>
</gene>
<evidence type="ECO:0000256" key="2">
    <source>
        <dbReference type="ARBA" id="ARBA00023043"/>
    </source>
</evidence>
<dbReference type="PROSITE" id="PS50297">
    <property type="entry name" value="ANK_REP_REGION"/>
    <property type="match status" value="4"/>
</dbReference>
<evidence type="ECO:0000256" key="1">
    <source>
        <dbReference type="ARBA" id="ARBA00022737"/>
    </source>
</evidence>
<dbReference type="SMART" id="SM00248">
    <property type="entry name" value="ANK"/>
    <property type="match status" value="6"/>
</dbReference>
<dbReference type="PRINTS" id="PR01415">
    <property type="entry name" value="ANKYRIN"/>
</dbReference>
<feature type="region of interest" description="Disordered" evidence="4">
    <location>
        <begin position="487"/>
        <end position="527"/>
    </location>
</feature>
<dbReference type="InterPro" id="IPR002110">
    <property type="entry name" value="Ankyrin_rpt"/>
</dbReference>
<feature type="repeat" description="ANK" evidence="3">
    <location>
        <begin position="329"/>
        <end position="361"/>
    </location>
</feature>
<keyword evidence="1" id="KW-0677">Repeat</keyword>
<dbReference type="Proteomes" id="UP000838412">
    <property type="component" value="Chromosome 2"/>
</dbReference>
<feature type="compositionally biased region" description="Basic and acidic residues" evidence="4">
    <location>
        <begin position="145"/>
        <end position="158"/>
    </location>
</feature>
<accession>A0A8J9ZID6</accession>
<dbReference type="OrthoDB" id="10254947at2759"/>
<sequence>MPDEAYLCYLADPNHGNGSMMDGRRRRFLGPPFTVGIGGPPPIIQTMAPRPTHMSHLQVPVTMLYSNGALRPAAMAQAVPQAAPTAPSGHTEALNMTKRRLEQSENEKLPPKKRKTNFLQHDDDSAAPSPTTSTNSGEGSSNARLNDKPMDLRVKQEPRTQPQPCQQGQGASTSVPGLPAIPTPTYGPVRAAPVPFPGPTVVDPRVGVVSGAEIQMASWQDEDGDTPLHIAVVQGNIPLIERLLTLLSLGNKSVDTYNHLRQAPLHLAVITSQWPIVRMLVLAGACADLQDRNGQTAVHLACQRASMTCLHTLITCTKHQLDLDIRNYEGLTPLHIAVNTGNKDVVTFLVESGADVEATDGKSGRTALFYAVEGNQEDIVEYLLRAGAKVNSQCYAGNTPLHTASGRGQQGMVKMLIKHGADIGVKNCHNDTPLAVVNSKAISQMLRGRFKPAATSSTTKAPTQTLPITAFKLAGIKLPVLRKVAQLKDSPSAQNSPQSSTDSQSREGTPKMSEQSPAASSASEGPT</sequence>
<dbReference type="Gene3D" id="1.25.40.20">
    <property type="entry name" value="Ankyrin repeat-containing domain"/>
    <property type="match status" value="1"/>
</dbReference>
<dbReference type="InterPro" id="IPR051070">
    <property type="entry name" value="NF-kappa-B_inhibitor"/>
</dbReference>
<dbReference type="Pfam" id="PF00023">
    <property type="entry name" value="Ank"/>
    <property type="match status" value="1"/>
</dbReference>
<organism evidence="5 6">
    <name type="scientific">Branchiostoma lanceolatum</name>
    <name type="common">Common lancelet</name>
    <name type="synonym">Amphioxus lanceolatum</name>
    <dbReference type="NCBI Taxonomy" id="7740"/>
    <lineage>
        <taxon>Eukaryota</taxon>
        <taxon>Metazoa</taxon>
        <taxon>Chordata</taxon>
        <taxon>Cephalochordata</taxon>
        <taxon>Leptocardii</taxon>
        <taxon>Amphioxiformes</taxon>
        <taxon>Branchiostomatidae</taxon>
        <taxon>Branchiostoma</taxon>
    </lineage>
</organism>
<proteinExistence type="predicted"/>
<evidence type="ECO:0000256" key="3">
    <source>
        <dbReference type="PROSITE-ProRule" id="PRU00023"/>
    </source>
</evidence>
<dbReference type="Pfam" id="PF12796">
    <property type="entry name" value="Ank_2"/>
    <property type="match status" value="2"/>
</dbReference>
<feature type="compositionally biased region" description="Low complexity" evidence="4">
    <location>
        <begin position="518"/>
        <end position="527"/>
    </location>
</feature>
<feature type="repeat" description="ANK" evidence="3">
    <location>
        <begin position="396"/>
        <end position="428"/>
    </location>
</feature>
<keyword evidence="6" id="KW-1185">Reference proteome</keyword>
<feature type="compositionally biased region" description="Basic and acidic residues" evidence="4">
    <location>
        <begin position="99"/>
        <end position="110"/>
    </location>
</feature>
<dbReference type="AlphaFoldDB" id="A0A8J9ZID6"/>
<dbReference type="GO" id="GO:0051059">
    <property type="term" value="F:NF-kappaB binding"/>
    <property type="evidence" value="ECO:0007669"/>
    <property type="project" value="TreeGrafter"/>
</dbReference>
<dbReference type="PANTHER" id="PTHR46680">
    <property type="entry name" value="NF-KAPPA-B INHIBITOR ALPHA"/>
    <property type="match status" value="1"/>
</dbReference>
<dbReference type="PANTHER" id="PTHR46680:SF2">
    <property type="entry name" value="NF-KAPPA-B INHIBITOR ZETA"/>
    <property type="match status" value="1"/>
</dbReference>
<dbReference type="PROSITE" id="PS50088">
    <property type="entry name" value="ANK_REPEAT"/>
    <property type="match status" value="5"/>
</dbReference>
<dbReference type="EMBL" id="OV696687">
    <property type="protein sequence ID" value="CAH1255152.1"/>
    <property type="molecule type" value="Genomic_DNA"/>
</dbReference>
<protein>
    <submittedName>
        <fullName evidence="5">BCL3 protein</fullName>
    </submittedName>
</protein>
<dbReference type="SUPFAM" id="SSF48403">
    <property type="entry name" value="Ankyrin repeat"/>
    <property type="match status" value="1"/>
</dbReference>
<feature type="compositionally biased region" description="Polar residues" evidence="4">
    <location>
        <begin position="489"/>
        <end position="503"/>
    </location>
</feature>
<feature type="region of interest" description="Disordered" evidence="4">
    <location>
        <begin position="99"/>
        <end position="182"/>
    </location>
</feature>
<feature type="compositionally biased region" description="Polar residues" evidence="4">
    <location>
        <begin position="159"/>
        <end position="175"/>
    </location>
</feature>
<feature type="repeat" description="ANK" evidence="3">
    <location>
        <begin position="363"/>
        <end position="395"/>
    </location>
</feature>
<keyword evidence="2 3" id="KW-0040">ANK repeat</keyword>
<feature type="compositionally biased region" description="Low complexity" evidence="4">
    <location>
        <begin position="126"/>
        <end position="142"/>
    </location>
</feature>
<feature type="repeat" description="ANK" evidence="3">
    <location>
        <begin position="223"/>
        <end position="244"/>
    </location>
</feature>
<name>A0A8J9ZID6_BRALA</name>
<dbReference type="GO" id="GO:0005829">
    <property type="term" value="C:cytosol"/>
    <property type="evidence" value="ECO:0007669"/>
    <property type="project" value="TreeGrafter"/>
</dbReference>
<evidence type="ECO:0000313" key="5">
    <source>
        <dbReference type="EMBL" id="CAH1255152.1"/>
    </source>
</evidence>
<dbReference type="InterPro" id="IPR036770">
    <property type="entry name" value="Ankyrin_rpt-contain_sf"/>
</dbReference>
<evidence type="ECO:0000256" key="4">
    <source>
        <dbReference type="SAM" id="MobiDB-lite"/>
    </source>
</evidence>